<organism evidence="1 2">
    <name type="scientific">Ricinus communis</name>
    <name type="common">Castor bean</name>
    <dbReference type="NCBI Taxonomy" id="3988"/>
    <lineage>
        <taxon>Eukaryota</taxon>
        <taxon>Viridiplantae</taxon>
        <taxon>Streptophyta</taxon>
        <taxon>Embryophyta</taxon>
        <taxon>Tracheophyta</taxon>
        <taxon>Spermatophyta</taxon>
        <taxon>Magnoliopsida</taxon>
        <taxon>eudicotyledons</taxon>
        <taxon>Gunneridae</taxon>
        <taxon>Pentapetalae</taxon>
        <taxon>rosids</taxon>
        <taxon>fabids</taxon>
        <taxon>Malpighiales</taxon>
        <taxon>Euphorbiaceae</taxon>
        <taxon>Acalyphoideae</taxon>
        <taxon>Acalypheae</taxon>
        <taxon>Ricinus</taxon>
    </lineage>
</organism>
<dbReference type="OMA" id="MCRELLC"/>
<dbReference type="FunCoup" id="B9S3K2">
    <property type="interactions" value="188"/>
</dbReference>
<dbReference type="InParanoid" id="B9S3K2"/>
<proteinExistence type="predicted"/>
<protein>
    <submittedName>
        <fullName evidence="1">Uncharacterized protein</fullName>
    </submittedName>
</protein>
<reference evidence="2" key="1">
    <citation type="journal article" date="2010" name="Nat. Biotechnol.">
        <title>Draft genome sequence of the oilseed species Ricinus communis.</title>
        <authorList>
            <person name="Chan A.P."/>
            <person name="Crabtree J."/>
            <person name="Zhao Q."/>
            <person name="Lorenzi H."/>
            <person name="Orvis J."/>
            <person name="Puiu D."/>
            <person name="Melake-Berhan A."/>
            <person name="Jones K.M."/>
            <person name="Redman J."/>
            <person name="Chen G."/>
            <person name="Cahoon E.B."/>
            <person name="Gedil M."/>
            <person name="Stanke M."/>
            <person name="Haas B.J."/>
            <person name="Wortman J.R."/>
            <person name="Fraser-Liggett C.M."/>
            <person name="Ravel J."/>
            <person name="Rabinowicz P.D."/>
        </authorList>
    </citation>
    <scope>NUCLEOTIDE SEQUENCE [LARGE SCALE GENOMIC DNA]</scope>
    <source>
        <strain evidence="2">cv. Hale</strain>
    </source>
</reference>
<keyword evidence="2" id="KW-1185">Reference proteome</keyword>
<dbReference type="EMBL" id="EQ973859">
    <property type="protein sequence ID" value="EEF41804.1"/>
    <property type="molecule type" value="Genomic_DNA"/>
</dbReference>
<sequence length="173" mass="19713">MKRKAEVAEQEEEGQEAKKRFILSNCKVVEYLGPLMSKYLLFKFPDNSAFDFDYSQSSIWSPLVPRLHSPMELDSDLITPRKLSFGFGLHLGNNSNTSCSSRKIKMIKQKKKKKKKILGSEFSPAPIKATCVPFATKGWNKVLKAASKHFKKKNKKDSTGHVKLSNFLTDFQH</sequence>
<evidence type="ECO:0000313" key="1">
    <source>
        <dbReference type="EMBL" id="EEF41804.1"/>
    </source>
</evidence>
<dbReference type="KEGG" id="rcu:8270512"/>
<evidence type="ECO:0000313" key="2">
    <source>
        <dbReference type="Proteomes" id="UP000008311"/>
    </source>
</evidence>
<dbReference type="STRING" id="3988.B9S3K2"/>
<dbReference type="PANTHER" id="PTHR34287">
    <property type="entry name" value="OS06G0551500 PROTEIN-RELATED"/>
    <property type="match status" value="1"/>
</dbReference>
<gene>
    <name evidence="1" type="ORF">RCOM_0670800</name>
</gene>
<dbReference type="PANTHER" id="PTHR34287:SF4">
    <property type="entry name" value="OS04G0504200 PROTEIN"/>
    <property type="match status" value="1"/>
</dbReference>
<dbReference type="AlphaFoldDB" id="B9S3K2"/>
<dbReference type="Proteomes" id="UP000008311">
    <property type="component" value="Unassembled WGS sequence"/>
</dbReference>
<accession>B9S3K2</accession>
<dbReference type="eggNOG" id="ENOG502S2VM">
    <property type="taxonomic scope" value="Eukaryota"/>
</dbReference>
<name>B9S3K2_RICCO</name>
<dbReference type="OrthoDB" id="1678883at2759"/>